<evidence type="ECO:0000256" key="1">
    <source>
        <dbReference type="ARBA" id="ARBA00022679"/>
    </source>
</evidence>
<dbReference type="GO" id="GO:0007064">
    <property type="term" value="P:mitotic sister chromatid cohesion"/>
    <property type="evidence" value="ECO:0007669"/>
    <property type="project" value="TreeGrafter"/>
</dbReference>
<evidence type="ECO:0000259" key="3">
    <source>
        <dbReference type="PROSITE" id="PS51186"/>
    </source>
</evidence>
<dbReference type="PROSITE" id="PS51186">
    <property type="entry name" value="GNAT"/>
    <property type="match status" value="1"/>
</dbReference>
<reference evidence="4 5" key="1">
    <citation type="submission" date="2020-11" db="EMBL/GenBank/DDBJ databases">
        <title>Kefir isolates.</title>
        <authorList>
            <person name="Marcisauskas S."/>
            <person name="Kim Y."/>
            <person name="Blasche S."/>
        </authorList>
    </citation>
    <scope>NUCLEOTIDE SEQUENCE [LARGE SCALE GENOMIC DNA]</scope>
    <source>
        <strain evidence="4 5">OG2</strain>
    </source>
</reference>
<dbReference type="InterPro" id="IPR051556">
    <property type="entry name" value="N-term/lysine_N-AcTrnsfr"/>
</dbReference>
<dbReference type="OrthoDB" id="47374at2759"/>
<dbReference type="GO" id="GO:0016747">
    <property type="term" value="F:acyltransferase activity, transferring groups other than amino-acyl groups"/>
    <property type="evidence" value="ECO:0007669"/>
    <property type="project" value="InterPro"/>
</dbReference>
<dbReference type="Proteomes" id="UP000750334">
    <property type="component" value="Unassembled WGS sequence"/>
</dbReference>
<accession>A0A9P6WDE5</accession>
<dbReference type="PANTHER" id="PTHR42919:SF8">
    <property type="entry name" value="N-ALPHA-ACETYLTRANSFERASE 50"/>
    <property type="match status" value="1"/>
</dbReference>
<protein>
    <recommendedName>
        <fullName evidence="3">N-acetyltransferase domain-containing protein</fullName>
    </recommendedName>
</protein>
<gene>
    <name evidence="4" type="ORF">C6P45_001494</name>
</gene>
<proteinExistence type="predicted"/>
<dbReference type="PANTHER" id="PTHR42919">
    <property type="entry name" value="N-ALPHA-ACETYLTRANSFERASE"/>
    <property type="match status" value="1"/>
</dbReference>
<dbReference type="AlphaFoldDB" id="A0A9P6WDE5"/>
<dbReference type="SUPFAM" id="SSF55729">
    <property type="entry name" value="Acyl-CoA N-acyltransferases (Nat)"/>
    <property type="match status" value="1"/>
</dbReference>
<dbReference type="EMBL" id="PUHR01000017">
    <property type="protein sequence ID" value="KAG0670987.1"/>
    <property type="molecule type" value="Genomic_DNA"/>
</dbReference>
<evidence type="ECO:0000256" key="2">
    <source>
        <dbReference type="ARBA" id="ARBA00023315"/>
    </source>
</evidence>
<evidence type="ECO:0000313" key="4">
    <source>
        <dbReference type="EMBL" id="KAG0670987.1"/>
    </source>
</evidence>
<feature type="domain" description="N-acetyltransferase" evidence="3">
    <location>
        <begin position="9"/>
        <end position="166"/>
    </location>
</feature>
<sequence>MGRKLVNLDNVYANNLGMLKKICEIDNPSIVYQSNFFEELFPKDTKKDTFFAQLAYYSEIPVGAIKSKLYPKKKGDIYPKGVHIEVMAVLDQYKDNGIEDEFLQYVSEQCKNHHQHNIYVHVPVSNENTISWYKDHGFEAEEQPLKEIFTTKEGSVDGILLKKHIE</sequence>
<keyword evidence="2" id="KW-0012">Acyltransferase</keyword>
<organism evidence="4 5">
    <name type="scientific">Maudiozyma exigua</name>
    <name type="common">Yeast</name>
    <name type="synonym">Kazachstania exigua</name>
    <dbReference type="NCBI Taxonomy" id="34358"/>
    <lineage>
        <taxon>Eukaryota</taxon>
        <taxon>Fungi</taxon>
        <taxon>Dikarya</taxon>
        <taxon>Ascomycota</taxon>
        <taxon>Saccharomycotina</taxon>
        <taxon>Saccharomycetes</taxon>
        <taxon>Saccharomycetales</taxon>
        <taxon>Saccharomycetaceae</taxon>
        <taxon>Maudiozyma</taxon>
    </lineage>
</organism>
<dbReference type="InterPro" id="IPR000182">
    <property type="entry name" value="GNAT_dom"/>
</dbReference>
<keyword evidence="5" id="KW-1185">Reference proteome</keyword>
<name>A0A9P6WDE5_MAUEX</name>
<dbReference type="InterPro" id="IPR016181">
    <property type="entry name" value="Acyl_CoA_acyltransferase"/>
</dbReference>
<evidence type="ECO:0000313" key="5">
    <source>
        <dbReference type="Proteomes" id="UP000750334"/>
    </source>
</evidence>
<comment type="caution">
    <text evidence="4">The sequence shown here is derived from an EMBL/GenBank/DDBJ whole genome shotgun (WGS) entry which is preliminary data.</text>
</comment>
<dbReference type="Pfam" id="PF00583">
    <property type="entry name" value="Acetyltransf_1"/>
    <property type="match status" value="1"/>
</dbReference>
<dbReference type="GO" id="GO:0031415">
    <property type="term" value="C:NatA complex"/>
    <property type="evidence" value="ECO:0007669"/>
    <property type="project" value="TreeGrafter"/>
</dbReference>
<keyword evidence="1" id="KW-0808">Transferase</keyword>
<dbReference type="Gene3D" id="3.40.630.30">
    <property type="match status" value="1"/>
</dbReference>